<gene>
    <name evidence="1" type="ORF">ALTATR162_LOCUS6022</name>
</gene>
<organism evidence="1 2">
    <name type="scientific">Alternaria atra</name>
    <dbReference type="NCBI Taxonomy" id="119953"/>
    <lineage>
        <taxon>Eukaryota</taxon>
        <taxon>Fungi</taxon>
        <taxon>Dikarya</taxon>
        <taxon>Ascomycota</taxon>
        <taxon>Pezizomycotina</taxon>
        <taxon>Dothideomycetes</taxon>
        <taxon>Pleosporomycetidae</taxon>
        <taxon>Pleosporales</taxon>
        <taxon>Pleosporineae</taxon>
        <taxon>Pleosporaceae</taxon>
        <taxon>Alternaria</taxon>
        <taxon>Alternaria sect. Ulocladioides</taxon>
    </lineage>
</organism>
<dbReference type="OrthoDB" id="3687816at2759"/>
<accession>A0A8J2IB24</accession>
<proteinExistence type="predicted"/>
<protein>
    <submittedName>
        <fullName evidence="1">Uncharacterized protein</fullName>
    </submittedName>
</protein>
<name>A0A8J2IB24_9PLEO</name>
<dbReference type="AlphaFoldDB" id="A0A8J2IB24"/>
<reference evidence="1" key="1">
    <citation type="submission" date="2021-05" db="EMBL/GenBank/DDBJ databases">
        <authorList>
            <person name="Stam R."/>
        </authorList>
    </citation>
    <scope>NUCLEOTIDE SEQUENCE</scope>
    <source>
        <strain evidence="1">CS162</strain>
    </source>
</reference>
<dbReference type="EMBL" id="CAJRGZ010000019">
    <property type="protein sequence ID" value="CAG5161406.1"/>
    <property type="molecule type" value="Genomic_DNA"/>
</dbReference>
<comment type="caution">
    <text evidence="1">The sequence shown here is derived from an EMBL/GenBank/DDBJ whole genome shotgun (WGS) entry which is preliminary data.</text>
</comment>
<evidence type="ECO:0000313" key="1">
    <source>
        <dbReference type="EMBL" id="CAG5161406.1"/>
    </source>
</evidence>
<sequence length="513" mass="56695">MSQDTPLAESRTDNSNFGLNFTDIQHAFESQHQMTLDAEDAQWSADSGLEDFNFSQLRALGNKVIGLDNVFGCANKNDQLQHSVIRQDEPTLEQLIAQDIPSTPPPPYQPFQHTANAQQDLSHAHTQDDYRYVPPNPPAPELATKLASARGTTHGLAFQNLAEAKKAMLFRHLDKEWFAPISDDTIPTNDEERAAYVVELLEAMKDTSTCSDRRETPAFVNRWTRDAVNAPHPEHMEKVCWQLVDVSEHLHINGPVSLPIYDKQALATARKSRFLTFAQRMDQLCALLRLSKSRCFSLLKGENLETTVAAPAQRYSGTIVNCAQNDKRQEFIEEGRSVWKKRNDAASGKTQSASVDAEEYFSSEDLRGLGISVGRVHTGGARQDIPTRSHAFLPASSTTTLKGVANHTQLGSIDGGTVPFNSFQVINTLGSSHRGSIDIGQYESNQHVDGSPYYASHTTDSHLVGVTHLLSCDVPQAAQTLKRTARDAQLDADADFLAQRPCFDGSVHRSNQS</sequence>
<dbReference type="Proteomes" id="UP000676310">
    <property type="component" value="Unassembled WGS sequence"/>
</dbReference>
<evidence type="ECO:0000313" key="2">
    <source>
        <dbReference type="Proteomes" id="UP000676310"/>
    </source>
</evidence>
<dbReference type="GeneID" id="67017866"/>
<keyword evidence="2" id="KW-1185">Reference proteome</keyword>
<dbReference type="RefSeq" id="XP_043169577.1">
    <property type="nucleotide sequence ID" value="XM_043313642.1"/>
</dbReference>